<feature type="region of interest" description="Disordered" evidence="1">
    <location>
        <begin position="56"/>
        <end position="81"/>
    </location>
</feature>
<keyword evidence="3" id="KW-1185">Reference proteome</keyword>
<dbReference type="Proteomes" id="UP000321750">
    <property type="component" value="Unassembled WGS sequence"/>
</dbReference>
<feature type="compositionally biased region" description="Low complexity" evidence="1">
    <location>
        <begin position="67"/>
        <end position="81"/>
    </location>
</feature>
<protein>
    <submittedName>
        <fullName evidence="2">Uncharacterized protein</fullName>
    </submittedName>
</protein>
<proteinExistence type="predicted"/>
<dbReference type="AlphaFoldDB" id="A0A512JQF9"/>
<sequence>MRREPTFEELDLDDINGEVSSLASPKPLSRIRPAVQLALAAAVVAGLTLFARDRATSDPTPRAWTEPPRSLSAPSARAAMPASTAGPLLAMDLADPPARAEPPRWNSATGLREDALTQGSFDAIEAPFLRLTLTEATQGPEPATSLFVTLARRAAEIQGLAVVRTGMRGTIETKFGAFETVETTLSGQGTRLCTGFSSIRTKAMRIDGWLCGVLGQPPEPQAVACAIDAVRLAISATPAIEIAFGEAELRRVAGCSAPASVIAGDRASDQTGSITERKTATGTRNTRRSRKNEAELRRNAEARL</sequence>
<gene>
    <name evidence="2" type="ORF">MGN01_39280</name>
</gene>
<feature type="compositionally biased region" description="Polar residues" evidence="1">
    <location>
        <begin position="269"/>
        <end position="284"/>
    </location>
</feature>
<organism evidence="2 3">
    <name type="scientific">Methylobacterium gnaphalii</name>
    <dbReference type="NCBI Taxonomy" id="1010610"/>
    <lineage>
        <taxon>Bacteria</taxon>
        <taxon>Pseudomonadati</taxon>
        <taxon>Pseudomonadota</taxon>
        <taxon>Alphaproteobacteria</taxon>
        <taxon>Hyphomicrobiales</taxon>
        <taxon>Methylobacteriaceae</taxon>
        <taxon>Methylobacterium</taxon>
    </lineage>
</organism>
<accession>A0A512JQF9</accession>
<name>A0A512JQF9_9HYPH</name>
<feature type="region of interest" description="Disordered" evidence="1">
    <location>
        <begin position="266"/>
        <end position="304"/>
    </location>
</feature>
<feature type="compositionally biased region" description="Basic and acidic residues" evidence="1">
    <location>
        <begin position="291"/>
        <end position="304"/>
    </location>
</feature>
<reference evidence="2 3" key="1">
    <citation type="submission" date="2019-07" db="EMBL/GenBank/DDBJ databases">
        <title>Whole genome shotgun sequence of Methylobacterium gnaphalii NBRC 107716.</title>
        <authorList>
            <person name="Hosoyama A."/>
            <person name="Uohara A."/>
            <person name="Ohji S."/>
            <person name="Ichikawa N."/>
        </authorList>
    </citation>
    <scope>NUCLEOTIDE SEQUENCE [LARGE SCALE GENOMIC DNA]</scope>
    <source>
        <strain evidence="2 3">NBRC 107716</strain>
    </source>
</reference>
<evidence type="ECO:0000256" key="1">
    <source>
        <dbReference type="SAM" id="MobiDB-lite"/>
    </source>
</evidence>
<comment type="caution">
    <text evidence="2">The sequence shown here is derived from an EMBL/GenBank/DDBJ whole genome shotgun (WGS) entry which is preliminary data.</text>
</comment>
<evidence type="ECO:0000313" key="3">
    <source>
        <dbReference type="Proteomes" id="UP000321750"/>
    </source>
</evidence>
<dbReference type="RefSeq" id="WP_238258483.1">
    <property type="nucleotide sequence ID" value="NZ_BJZV01000029.1"/>
</dbReference>
<dbReference type="EMBL" id="BJZV01000029">
    <property type="protein sequence ID" value="GEP12083.1"/>
    <property type="molecule type" value="Genomic_DNA"/>
</dbReference>
<evidence type="ECO:0000313" key="2">
    <source>
        <dbReference type="EMBL" id="GEP12083.1"/>
    </source>
</evidence>